<evidence type="ECO:0000256" key="6">
    <source>
        <dbReference type="ARBA" id="ARBA00022748"/>
    </source>
</evidence>
<dbReference type="GO" id="GO:0005886">
    <property type="term" value="C:plasma membrane"/>
    <property type="evidence" value="ECO:0007669"/>
    <property type="project" value="UniProtKB-SubCell"/>
</dbReference>
<dbReference type="NCBIfam" id="TIGR01191">
    <property type="entry name" value="ccmC"/>
    <property type="match status" value="1"/>
</dbReference>
<keyword evidence="5 9" id="KW-0812">Transmembrane</keyword>
<dbReference type="PANTHER" id="PTHR30071:SF1">
    <property type="entry name" value="CYTOCHROME B_B6 PROTEIN-RELATED"/>
    <property type="match status" value="1"/>
</dbReference>
<feature type="transmembrane region" description="Helical" evidence="9">
    <location>
        <begin position="89"/>
        <end position="109"/>
    </location>
</feature>
<feature type="transmembrane region" description="Helical" evidence="9">
    <location>
        <begin position="56"/>
        <end position="82"/>
    </location>
</feature>
<dbReference type="PRINTS" id="PR01386">
    <property type="entry name" value="CCMCBIOGNSIS"/>
</dbReference>
<dbReference type="Pfam" id="PF01578">
    <property type="entry name" value="Cytochrom_C_asm"/>
    <property type="match status" value="1"/>
</dbReference>
<evidence type="ECO:0000256" key="8">
    <source>
        <dbReference type="ARBA" id="ARBA00023136"/>
    </source>
</evidence>
<dbReference type="PANTHER" id="PTHR30071">
    <property type="entry name" value="HEME EXPORTER PROTEIN C"/>
    <property type="match status" value="1"/>
</dbReference>
<dbReference type="eggNOG" id="COG0755">
    <property type="taxonomic scope" value="Bacteria"/>
</dbReference>
<evidence type="ECO:0000259" key="10">
    <source>
        <dbReference type="Pfam" id="PF01578"/>
    </source>
</evidence>
<dbReference type="RefSeq" id="WP_014109467.1">
    <property type="nucleotide sequence ID" value="NC_016041.1"/>
</dbReference>
<name>G4QM23_GLANF</name>
<dbReference type="InterPro" id="IPR002541">
    <property type="entry name" value="Cyt_c_assembly"/>
</dbReference>
<keyword evidence="9" id="KW-1003">Cell membrane</keyword>
<keyword evidence="6 9" id="KW-0201">Cytochrome c-type biogenesis</keyword>
<evidence type="ECO:0000313" key="11">
    <source>
        <dbReference type="EMBL" id="AEP30594.1"/>
    </source>
</evidence>
<feature type="transmembrane region" description="Helical" evidence="9">
    <location>
        <begin position="21"/>
        <end position="44"/>
    </location>
</feature>
<dbReference type="GO" id="GO:0015232">
    <property type="term" value="F:heme transmembrane transporter activity"/>
    <property type="evidence" value="ECO:0007669"/>
    <property type="project" value="InterPro"/>
</dbReference>
<feature type="transmembrane region" description="Helical" evidence="9">
    <location>
        <begin position="201"/>
        <end position="221"/>
    </location>
</feature>
<comment type="subcellular location">
    <subcellularLocation>
        <location evidence="9">Cell inner membrane</location>
    </subcellularLocation>
    <subcellularLocation>
        <location evidence="2">Membrane</location>
        <topology evidence="2">Multi-pass membrane protein</topology>
    </subcellularLocation>
</comment>
<dbReference type="GO" id="GO:0020037">
    <property type="term" value="F:heme binding"/>
    <property type="evidence" value="ECO:0007669"/>
    <property type="project" value="InterPro"/>
</dbReference>
<keyword evidence="8 9" id="KW-0472">Membrane</keyword>
<keyword evidence="9" id="KW-0997">Cell inner membrane</keyword>
<dbReference type="KEGG" id="gni:GNIT_2497"/>
<dbReference type="InterPro" id="IPR045062">
    <property type="entry name" value="Cyt_c_biogenesis_CcsA/CcmC"/>
</dbReference>
<evidence type="ECO:0000256" key="1">
    <source>
        <dbReference type="ARBA" id="ARBA00002442"/>
    </source>
</evidence>
<evidence type="ECO:0000256" key="4">
    <source>
        <dbReference type="ARBA" id="ARBA00016463"/>
    </source>
</evidence>
<dbReference type="Proteomes" id="UP000009282">
    <property type="component" value="Chromosome"/>
</dbReference>
<protein>
    <recommendedName>
        <fullName evidence="4 9">Heme exporter protein C</fullName>
    </recommendedName>
    <alternativeName>
        <fullName evidence="9">Cytochrome c-type biogenesis protein</fullName>
    </alternativeName>
</protein>
<dbReference type="HOGENOM" id="CLU_066538_2_1_6"/>
<organism evidence="11 12">
    <name type="scientific">Glaciecola nitratireducens (strain JCM 12485 / KCTC 12276 / FR1064)</name>
    <dbReference type="NCBI Taxonomy" id="1085623"/>
    <lineage>
        <taxon>Bacteria</taxon>
        <taxon>Pseudomonadati</taxon>
        <taxon>Pseudomonadota</taxon>
        <taxon>Gammaproteobacteria</taxon>
        <taxon>Alteromonadales</taxon>
        <taxon>Alteromonadaceae</taxon>
        <taxon>Brumicola</taxon>
    </lineage>
</organism>
<comment type="similarity">
    <text evidence="3 9">Belongs to the CcmC/CycZ/HelC family.</text>
</comment>
<feature type="transmembrane region" description="Helical" evidence="9">
    <location>
        <begin position="129"/>
        <end position="149"/>
    </location>
</feature>
<feature type="transmembrane region" description="Helical" evidence="9">
    <location>
        <begin position="161"/>
        <end position="181"/>
    </location>
</feature>
<dbReference type="AlphaFoldDB" id="G4QM23"/>
<keyword evidence="7 9" id="KW-1133">Transmembrane helix</keyword>
<dbReference type="InterPro" id="IPR003557">
    <property type="entry name" value="Cyt_c_biogenesis_CcmC"/>
</dbReference>
<evidence type="ECO:0000256" key="3">
    <source>
        <dbReference type="ARBA" id="ARBA00005840"/>
    </source>
</evidence>
<evidence type="ECO:0000256" key="2">
    <source>
        <dbReference type="ARBA" id="ARBA00004141"/>
    </source>
</evidence>
<proteinExistence type="inferred from homology"/>
<evidence type="ECO:0000256" key="5">
    <source>
        <dbReference type="ARBA" id="ARBA00022692"/>
    </source>
</evidence>
<comment type="function">
    <text evidence="1 9">Required for the export of heme to the periplasm for the biogenesis of c-type cytochromes.</text>
</comment>
<reference evidence="11 12" key="1">
    <citation type="journal article" date="2011" name="J. Bacteriol.">
        <title>Complete genome sequence of seawater bacterium Glaciecola nitratireducens FR1064T.</title>
        <authorList>
            <person name="Bian F."/>
            <person name="Qin Q.L."/>
            <person name="Xie B.B."/>
            <person name="Shu Y.L."/>
            <person name="Zhang X.Y."/>
            <person name="Yu Y."/>
            <person name="Chen B."/>
            <person name="Chen X.L."/>
            <person name="Zhou B.C."/>
            <person name="Zhang Y.Z."/>
        </authorList>
    </citation>
    <scope>NUCLEOTIDE SEQUENCE [LARGE SCALE GENOMIC DNA]</scope>
    <source>
        <strain evidence="12">JCM 12485 / KCTC 12276 / FR1064</strain>
    </source>
</reference>
<keyword evidence="12" id="KW-1185">Reference proteome</keyword>
<evidence type="ECO:0000256" key="7">
    <source>
        <dbReference type="ARBA" id="ARBA00022989"/>
    </source>
</evidence>
<gene>
    <name evidence="9 11" type="primary">ccmC</name>
    <name evidence="11" type="ordered locus">GNIT_2497</name>
</gene>
<dbReference type="STRING" id="1085623.GNIT_2497"/>
<feature type="domain" description="Cytochrome c assembly protein" evidence="10">
    <location>
        <begin position="26"/>
        <end position="184"/>
    </location>
</feature>
<keyword evidence="9" id="KW-0813">Transport</keyword>
<dbReference type="EMBL" id="CP003060">
    <property type="protein sequence ID" value="AEP30594.1"/>
    <property type="molecule type" value="Genomic_DNA"/>
</dbReference>
<sequence>MWKWINSFAKPEKAYWLCDVLQNWFALVAIASLSIGLVWGLGFAPSDYQQGESYRIIYIHVPSAILAMGAYVAMAIAALVGIVWQWRTAYMFMVAIAPVGAVMTLISLFTGSLWGKPMWGTWWFWDARLTSQLILLFLYLGVISLYTAFEDKQQAGKAAGVMAMVGVINIPIIHFSVEWWNTLHQGASITKIGKPSIALEMYVPLLVCILGFAAFIGWVTIIRMKNEIILRDLHRPWVAKRFGGAEFAAVDAVSDKLSDANEKQSLKSGGNE</sequence>
<evidence type="ECO:0000313" key="12">
    <source>
        <dbReference type="Proteomes" id="UP000009282"/>
    </source>
</evidence>
<accession>G4QM23</accession>
<dbReference type="GO" id="GO:0017004">
    <property type="term" value="P:cytochrome complex assembly"/>
    <property type="evidence" value="ECO:0007669"/>
    <property type="project" value="UniProtKB-KW"/>
</dbReference>
<evidence type="ECO:0000256" key="9">
    <source>
        <dbReference type="RuleBase" id="RU364092"/>
    </source>
</evidence>